<reference evidence="2" key="1">
    <citation type="submission" date="2020-02" db="EMBL/GenBank/DDBJ databases">
        <authorList>
            <person name="Meier V. D."/>
        </authorList>
    </citation>
    <scope>NUCLEOTIDE SEQUENCE</scope>
    <source>
        <strain evidence="2">AVDCRST_MAG87</strain>
    </source>
</reference>
<accession>A0A6J4VQL4</accession>
<organism evidence="2">
    <name type="scientific">uncultured Thermomicrobiales bacterium</name>
    <dbReference type="NCBI Taxonomy" id="1645740"/>
    <lineage>
        <taxon>Bacteria</taxon>
        <taxon>Pseudomonadati</taxon>
        <taxon>Thermomicrobiota</taxon>
        <taxon>Thermomicrobia</taxon>
        <taxon>Thermomicrobiales</taxon>
        <taxon>environmental samples</taxon>
    </lineage>
</organism>
<feature type="non-terminal residue" evidence="2">
    <location>
        <position position="1"/>
    </location>
</feature>
<feature type="region of interest" description="Disordered" evidence="1">
    <location>
        <begin position="1"/>
        <end position="66"/>
    </location>
</feature>
<proteinExistence type="predicted"/>
<gene>
    <name evidence="2" type="ORF">AVDCRST_MAG87-3942</name>
</gene>
<sequence length="66" mass="7162">CLAMHRSILLSSNGAPGSRPTAPRWWIPLPGAGHTRQSPRRDLPHSGSITDRFGSGMKPSRSGERD</sequence>
<protein>
    <submittedName>
        <fullName evidence="2">Uncharacterized protein</fullName>
    </submittedName>
</protein>
<name>A0A6J4VQL4_9BACT</name>
<dbReference type="EMBL" id="CADCWJ010000866">
    <property type="protein sequence ID" value="CAA9585830.1"/>
    <property type="molecule type" value="Genomic_DNA"/>
</dbReference>
<feature type="non-terminal residue" evidence="2">
    <location>
        <position position="66"/>
    </location>
</feature>
<dbReference type="AlphaFoldDB" id="A0A6J4VQL4"/>
<evidence type="ECO:0000313" key="2">
    <source>
        <dbReference type="EMBL" id="CAA9585830.1"/>
    </source>
</evidence>
<evidence type="ECO:0000256" key="1">
    <source>
        <dbReference type="SAM" id="MobiDB-lite"/>
    </source>
</evidence>